<keyword evidence="3 4" id="KW-0472">Membrane</keyword>
<comment type="caution">
    <text evidence="6">The sequence shown here is derived from an EMBL/GenBank/DDBJ whole genome shotgun (WGS) entry which is preliminary data.</text>
</comment>
<dbReference type="Gene3D" id="6.10.340.10">
    <property type="match status" value="1"/>
</dbReference>
<feature type="non-terminal residue" evidence="6">
    <location>
        <position position="1"/>
    </location>
</feature>
<accession>A0ABS7CMJ3</accession>
<evidence type="ECO:0000256" key="4">
    <source>
        <dbReference type="SAM" id="Phobius"/>
    </source>
</evidence>
<keyword evidence="2" id="KW-1003">Cell membrane</keyword>
<proteinExistence type="predicted"/>
<comment type="subcellular location">
    <subcellularLocation>
        <location evidence="1">Cell membrane</location>
    </subcellularLocation>
</comment>
<dbReference type="InterPro" id="IPR003660">
    <property type="entry name" value="HAMP_dom"/>
</dbReference>
<evidence type="ECO:0000313" key="7">
    <source>
        <dbReference type="Proteomes" id="UP001519887"/>
    </source>
</evidence>
<dbReference type="Proteomes" id="UP001519887">
    <property type="component" value="Unassembled WGS sequence"/>
</dbReference>
<feature type="non-terminal residue" evidence="6">
    <location>
        <position position="122"/>
    </location>
</feature>
<gene>
    <name evidence="6" type="ORF">K0U00_49605</name>
</gene>
<dbReference type="PROSITE" id="PS50885">
    <property type="entry name" value="HAMP"/>
    <property type="match status" value="1"/>
</dbReference>
<name>A0ABS7CMJ3_9BACL</name>
<dbReference type="SMART" id="SM00304">
    <property type="entry name" value="HAMP"/>
    <property type="match status" value="1"/>
</dbReference>
<keyword evidence="4" id="KW-0812">Transmembrane</keyword>
<dbReference type="PANTHER" id="PTHR32089">
    <property type="entry name" value="METHYL-ACCEPTING CHEMOTAXIS PROTEIN MCPB"/>
    <property type="match status" value="1"/>
</dbReference>
<sequence length="122" mass="13017">ESLVAYTPVAASGWKVAAVIPKSFIQAEINDLRITMLLIGAACLLLSALIAYLISLGVSIPGRMLRAQMKRVNDGDLNLAWADPHKDEMGAISAGFNEMAGTLRTLLARVAASSDYLREQSG</sequence>
<organism evidence="6 7">
    <name type="scientific">Paenibacillus sepulcri</name>
    <dbReference type="NCBI Taxonomy" id="359917"/>
    <lineage>
        <taxon>Bacteria</taxon>
        <taxon>Bacillati</taxon>
        <taxon>Bacillota</taxon>
        <taxon>Bacilli</taxon>
        <taxon>Bacillales</taxon>
        <taxon>Paenibacillaceae</taxon>
        <taxon>Paenibacillus</taxon>
    </lineage>
</organism>
<evidence type="ECO:0000313" key="6">
    <source>
        <dbReference type="EMBL" id="MBW7462134.1"/>
    </source>
</evidence>
<evidence type="ECO:0000256" key="2">
    <source>
        <dbReference type="ARBA" id="ARBA00022475"/>
    </source>
</evidence>
<protein>
    <submittedName>
        <fullName evidence="6">Methyl-accepting chemotaxis protein</fullName>
    </submittedName>
</protein>
<dbReference type="EMBL" id="JAHZIK010003615">
    <property type="protein sequence ID" value="MBW7462134.1"/>
    <property type="molecule type" value="Genomic_DNA"/>
</dbReference>
<keyword evidence="4" id="KW-1133">Transmembrane helix</keyword>
<evidence type="ECO:0000256" key="1">
    <source>
        <dbReference type="ARBA" id="ARBA00004236"/>
    </source>
</evidence>
<feature type="domain" description="HAMP" evidence="5">
    <location>
        <begin position="63"/>
        <end position="108"/>
    </location>
</feature>
<evidence type="ECO:0000256" key="3">
    <source>
        <dbReference type="ARBA" id="ARBA00023136"/>
    </source>
</evidence>
<evidence type="ECO:0000259" key="5">
    <source>
        <dbReference type="PROSITE" id="PS50885"/>
    </source>
</evidence>
<feature type="transmembrane region" description="Helical" evidence="4">
    <location>
        <begin position="34"/>
        <end position="60"/>
    </location>
</feature>
<reference evidence="6 7" key="1">
    <citation type="submission" date="2021-07" db="EMBL/GenBank/DDBJ databases">
        <title>Paenibacillus radiodurans sp. nov., isolated from the southeastern edge of Tengger Desert.</title>
        <authorList>
            <person name="Zhang G."/>
        </authorList>
    </citation>
    <scope>NUCLEOTIDE SEQUENCE [LARGE SCALE GENOMIC DNA]</scope>
    <source>
        <strain evidence="6 7">CCM 7311</strain>
    </source>
</reference>
<dbReference type="Pfam" id="PF00672">
    <property type="entry name" value="HAMP"/>
    <property type="match status" value="1"/>
</dbReference>
<keyword evidence="7" id="KW-1185">Reference proteome</keyword>
<dbReference type="PANTHER" id="PTHR32089:SF112">
    <property type="entry name" value="LYSOZYME-LIKE PROTEIN-RELATED"/>
    <property type="match status" value="1"/>
</dbReference>
<dbReference type="SUPFAM" id="SSF158472">
    <property type="entry name" value="HAMP domain-like"/>
    <property type="match status" value="1"/>
</dbReference>
<dbReference type="CDD" id="cd06225">
    <property type="entry name" value="HAMP"/>
    <property type="match status" value="1"/>
</dbReference>